<name>A0AA48X5K9_9CAUD</name>
<dbReference type="Proteomes" id="UP000827556">
    <property type="component" value="Segment"/>
</dbReference>
<evidence type="ECO:0000313" key="1">
    <source>
        <dbReference type="EMBL" id="QXM18646.1"/>
    </source>
</evidence>
<organism evidence="1 2">
    <name type="scientific">Methanoculleus virus Blf4</name>
    <dbReference type="NCBI Taxonomy" id="3070925"/>
    <lineage>
        <taxon>Viruses</taxon>
        <taxon>Duplodnaviria</taxon>
        <taxon>Heunggongvirae</taxon>
        <taxon>Uroviricota</taxon>
        <taxon>Caudoviricetes</taxon>
        <taxon>Pungoviridae</taxon>
        <taxon>Flagovirus</taxon>
        <taxon>Flagovirus limi</taxon>
    </lineage>
</organism>
<accession>A0AA48X5K9</accession>
<sequence>MMRYTLARFTALGTRQSRAVEVAGESATVDATRSFAAAARVAEVEVLEGALDAQAYLAAAPSYLVPGARRFGLIQFSAPGSLQSRPVSVEGAAATLAATRDPLAAANRLAAIVGVGGYLAGRSYAVPDVSGGVAVTFAEVYPI</sequence>
<reference evidence="2" key="1">
    <citation type="submission" date="2021-05" db="EMBL/GenBank/DDBJ databases">
        <authorList>
            <person name="Kupczok A."/>
            <person name="Weidenbach K."/>
            <person name="Wolf S."/>
            <person name="Fischer M.A."/>
            <person name="Kern T."/>
            <person name="Reetz J."/>
            <person name="Urbanska N."/>
            <person name="Kunzel S."/>
            <person name="Schmitz R.A."/>
            <person name="Rother M."/>
        </authorList>
    </citation>
    <scope>NUCLEOTIDE SEQUENCE [LARGE SCALE GENOMIC DNA]</scope>
</reference>
<dbReference type="EMBL" id="MZ171369">
    <property type="protein sequence ID" value="QXM18646.1"/>
    <property type="molecule type" value="Genomic_DNA"/>
</dbReference>
<evidence type="ECO:0000313" key="2">
    <source>
        <dbReference type="Proteomes" id="UP000827556"/>
    </source>
</evidence>
<keyword evidence="2" id="KW-1185">Reference proteome</keyword>
<protein>
    <submittedName>
        <fullName evidence="1">Uncharacterized protein</fullName>
    </submittedName>
</protein>
<proteinExistence type="predicted"/>